<accession>A0A1I6RMA0</accession>
<dbReference type="AlphaFoldDB" id="A0A1I6RMA0"/>
<sequence length="323" mass="36292">MRAGFAASSPLEILGRALCGDLGHVTDWEGLIGAANDQFVTPALFHRLRQGDIPAAEPEAMAYLGELDSLNCRRNRGLWSMVAECTGLLNAAGIVPTLIKGASELALQDDPAEFYRLMIDVDLLVEPEEAARALSVLTGAGFTRLEESEYAHSPGSFWKQGCVGTLDLHAGLQSDIARFLAADDWQRRRLLCERDGVRFFIPDPSLRLLINVSHDMLHHSGLSKGGISLRYLLPLRQQLQQADAGLDWPWLLGLRRDRRFRLAFDLQMLMLQELFEMPLPEAVRPDLATRFLHRRRLIKARHPRLAEIEWAVVKPLYSRLNGQ</sequence>
<dbReference type="STRING" id="311180.SAMN04488050_103196"/>
<organism evidence="1 2">
    <name type="scientific">Alloyangia pacifica</name>
    <dbReference type="NCBI Taxonomy" id="311180"/>
    <lineage>
        <taxon>Bacteria</taxon>
        <taxon>Pseudomonadati</taxon>
        <taxon>Pseudomonadota</taxon>
        <taxon>Alphaproteobacteria</taxon>
        <taxon>Rhodobacterales</taxon>
        <taxon>Roseobacteraceae</taxon>
        <taxon>Alloyangia</taxon>
    </lineage>
</organism>
<evidence type="ECO:0000313" key="2">
    <source>
        <dbReference type="Proteomes" id="UP000199392"/>
    </source>
</evidence>
<dbReference type="OrthoDB" id="7843417at2"/>
<dbReference type="InterPro" id="IPR039498">
    <property type="entry name" value="NTP_transf_5"/>
</dbReference>
<evidence type="ECO:0000313" key="1">
    <source>
        <dbReference type="EMBL" id="SFS65730.1"/>
    </source>
</evidence>
<dbReference type="Proteomes" id="UP000199392">
    <property type="component" value="Unassembled WGS sequence"/>
</dbReference>
<name>A0A1I6RMA0_9RHOB</name>
<gene>
    <name evidence="1" type="ORF">SAMN04488050_103196</name>
</gene>
<dbReference type="EMBL" id="FOZW01000003">
    <property type="protein sequence ID" value="SFS65730.1"/>
    <property type="molecule type" value="Genomic_DNA"/>
</dbReference>
<proteinExistence type="predicted"/>
<dbReference type="Pfam" id="PF14907">
    <property type="entry name" value="NTP_transf_5"/>
    <property type="match status" value="1"/>
</dbReference>
<reference evidence="2" key="1">
    <citation type="submission" date="2016-10" db="EMBL/GenBank/DDBJ databases">
        <authorList>
            <person name="Varghese N."/>
            <person name="Submissions S."/>
        </authorList>
    </citation>
    <scope>NUCLEOTIDE SEQUENCE [LARGE SCALE GENOMIC DNA]</scope>
    <source>
        <strain evidence="2">DSM 26894</strain>
    </source>
</reference>
<protein>
    <submittedName>
        <fullName evidence="1">Uncharacterized nucleotidyltransferase</fullName>
    </submittedName>
</protein>
<dbReference type="GO" id="GO:0016740">
    <property type="term" value="F:transferase activity"/>
    <property type="evidence" value="ECO:0007669"/>
    <property type="project" value="UniProtKB-KW"/>
</dbReference>
<keyword evidence="2" id="KW-1185">Reference proteome</keyword>
<keyword evidence="1" id="KW-0808">Transferase</keyword>